<dbReference type="SMART" id="SM00487">
    <property type="entry name" value="DEXDc"/>
    <property type="match status" value="1"/>
</dbReference>
<evidence type="ECO:0000256" key="2">
    <source>
        <dbReference type="ARBA" id="ARBA00007025"/>
    </source>
</evidence>
<feature type="region of interest" description="Disordered" evidence="22">
    <location>
        <begin position="2476"/>
        <end position="2516"/>
    </location>
</feature>
<dbReference type="InterPro" id="IPR027417">
    <property type="entry name" value="P-loop_NTPase"/>
</dbReference>
<dbReference type="SUPFAM" id="SSF160481">
    <property type="entry name" value="BRK domain-like"/>
    <property type="match status" value="1"/>
</dbReference>
<dbReference type="InterPro" id="IPR010982">
    <property type="entry name" value="Lambda_DNA-bd_dom_sf"/>
</dbReference>
<dbReference type="PROSITE" id="PS00465">
    <property type="entry name" value="POU_2"/>
    <property type="match status" value="1"/>
</dbReference>
<feature type="compositionally biased region" description="Acidic residues" evidence="22">
    <location>
        <begin position="1822"/>
        <end position="1832"/>
    </location>
</feature>
<evidence type="ECO:0000259" key="26">
    <source>
        <dbReference type="PROSITE" id="PS51192"/>
    </source>
</evidence>
<dbReference type="SMART" id="SM00490">
    <property type="entry name" value="HELICc"/>
    <property type="match status" value="1"/>
</dbReference>
<keyword evidence="17 19" id="KW-0539">Nucleus</keyword>
<comment type="similarity">
    <text evidence="3">Belongs to the POU transcription factor family. Class-3 subfamily.</text>
</comment>
<dbReference type="PROSITE" id="PS50013">
    <property type="entry name" value="CHROMO_2"/>
    <property type="match status" value="1"/>
</dbReference>
<feature type="region of interest" description="Disordered" evidence="22">
    <location>
        <begin position="2088"/>
        <end position="2125"/>
    </location>
</feature>
<dbReference type="Gene3D" id="3.40.50.10810">
    <property type="entry name" value="Tandem AAA-ATPase domain"/>
    <property type="match status" value="1"/>
</dbReference>
<dbReference type="FunFam" id="2.40.50.40:FF:000003">
    <property type="entry name" value="chromodomain-helicase-DNA-binding protein 3 isoform X1"/>
    <property type="match status" value="1"/>
</dbReference>
<dbReference type="Pfam" id="PF00385">
    <property type="entry name" value="Chromo"/>
    <property type="match status" value="1"/>
</dbReference>
<feature type="compositionally biased region" description="Basic and acidic residues" evidence="22">
    <location>
        <begin position="2113"/>
        <end position="2124"/>
    </location>
</feature>
<dbReference type="Pfam" id="PF00046">
    <property type="entry name" value="Homeodomain"/>
    <property type="match status" value="1"/>
</dbReference>
<dbReference type="InterPro" id="IPR051493">
    <property type="entry name" value="CHD"/>
</dbReference>
<feature type="region of interest" description="Disordered" evidence="22">
    <location>
        <begin position="2143"/>
        <end position="2241"/>
    </location>
</feature>
<dbReference type="InterPro" id="IPR000953">
    <property type="entry name" value="Chromo/chromo_shadow_dom"/>
</dbReference>
<evidence type="ECO:0000256" key="17">
    <source>
        <dbReference type="ARBA" id="ARBA00023242"/>
    </source>
</evidence>
<dbReference type="GO" id="GO:0008270">
    <property type="term" value="F:zinc ion binding"/>
    <property type="evidence" value="ECO:0007669"/>
    <property type="project" value="UniProtKB-KW"/>
</dbReference>
<dbReference type="PROSITE" id="PS00027">
    <property type="entry name" value="HOMEOBOX_1"/>
    <property type="match status" value="1"/>
</dbReference>
<organism evidence="28">
    <name type="scientific">Nothobranchius kadleci</name>
    <name type="common">African annual killifish</name>
    <dbReference type="NCBI Taxonomy" id="1051664"/>
    <lineage>
        <taxon>Eukaryota</taxon>
        <taxon>Metazoa</taxon>
        <taxon>Chordata</taxon>
        <taxon>Craniata</taxon>
        <taxon>Vertebrata</taxon>
        <taxon>Euteleostomi</taxon>
        <taxon>Actinopterygii</taxon>
        <taxon>Neopterygii</taxon>
        <taxon>Teleostei</taxon>
        <taxon>Neoteleostei</taxon>
        <taxon>Acanthomorphata</taxon>
        <taxon>Ovalentaria</taxon>
        <taxon>Atherinomorphae</taxon>
        <taxon>Cyprinodontiformes</taxon>
        <taxon>Nothobranchiidae</taxon>
        <taxon>Nothobranchius</taxon>
    </lineage>
</organism>
<dbReference type="Pfam" id="PF23078">
    <property type="entry name" value="HTH_CHD6-9"/>
    <property type="match status" value="1"/>
</dbReference>
<dbReference type="InterPro" id="IPR009057">
    <property type="entry name" value="Homeodomain-like_sf"/>
</dbReference>
<dbReference type="GO" id="GO:0000981">
    <property type="term" value="F:DNA-binding transcription factor activity, RNA polymerase II-specific"/>
    <property type="evidence" value="ECO:0007669"/>
    <property type="project" value="InterPro"/>
</dbReference>
<dbReference type="CDD" id="cd18056">
    <property type="entry name" value="DEXHc_CHD4"/>
    <property type="match status" value="1"/>
</dbReference>
<dbReference type="InterPro" id="IPR000327">
    <property type="entry name" value="POU_dom"/>
</dbReference>
<feature type="region of interest" description="Disordered" evidence="22">
    <location>
        <begin position="2329"/>
        <end position="2362"/>
    </location>
</feature>
<feature type="compositionally biased region" description="Pro residues" evidence="22">
    <location>
        <begin position="2095"/>
        <end position="2105"/>
    </location>
</feature>
<feature type="compositionally biased region" description="Basic and acidic residues" evidence="22">
    <location>
        <begin position="1801"/>
        <end position="1821"/>
    </location>
</feature>
<keyword evidence="5" id="KW-0479">Metal-binding</keyword>
<evidence type="ECO:0000256" key="15">
    <source>
        <dbReference type="ARBA" id="ARBA00023155"/>
    </source>
</evidence>
<feature type="domain" description="Helicase C-terminal" evidence="27">
    <location>
        <begin position="1243"/>
        <end position="1394"/>
    </location>
</feature>
<dbReference type="PANTHER" id="PTHR46850">
    <property type="entry name" value="CHROMODOMAIN-HELICASE-DNA-BINDING PROTEIN 9"/>
    <property type="match status" value="1"/>
</dbReference>
<evidence type="ECO:0000259" key="25">
    <source>
        <dbReference type="PROSITE" id="PS51179"/>
    </source>
</evidence>
<reference evidence="28" key="2">
    <citation type="submission" date="2016-06" db="EMBL/GenBank/DDBJ databases">
        <title>The genome of a short-lived fish provides insights into sex chromosome evolution and the genetic control of aging.</title>
        <authorList>
            <person name="Reichwald K."/>
            <person name="Felder M."/>
            <person name="Petzold A."/>
            <person name="Koch P."/>
            <person name="Groth M."/>
            <person name="Platzer M."/>
        </authorList>
    </citation>
    <scope>NUCLEOTIDE SEQUENCE</scope>
    <source>
        <tissue evidence="28">Brain</tissue>
    </source>
</reference>
<dbReference type="CDD" id="cd18662">
    <property type="entry name" value="CD2_tandem_CHD3-4_like"/>
    <property type="match status" value="1"/>
</dbReference>
<proteinExistence type="inferred from homology"/>
<dbReference type="Gene3D" id="1.10.10.60">
    <property type="entry name" value="Homeodomain-like"/>
    <property type="match status" value="2"/>
</dbReference>
<feature type="compositionally biased region" description="Low complexity" evidence="22">
    <location>
        <begin position="633"/>
        <end position="646"/>
    </location>
</feature>
<dbReference type="GO" id="GO:0003677">
    <property type="term" value="F:DNA binding"/>
    <property type="evidence" value="ECO:0007669"/>
    <property type="project" value="UniProtKB-UniRule"/>
</dbReference>
<keyword evidence="8" id="KW-0863">Zinc-finger</keyword>
<comment type="subcellular location">
    <subcellularLocation>
        <location evidence="1 19 20">Nucleus</location>
    </subcellularLocation>
</comment>
<keyword evidence="15 19" id="KW-0371">Homeobox</keyword>
<keyword evidence="10" id="KW-0862">Zinc</keyword>
<feature type="region of interest" description="Disordered" evidence="22">
    <location>
        <begin position="582"/>
        <end position="603"/>
    </location>
</feature>
<dbReference type="Pfam" id="PF07533">
    <property type="entry name" value="BRK"/>
    <property type="match status" value="1"/>
</dbReference>
<comment type="catalytic activity">
    <reaction evidence="18">
        <text>ATP + H2O = ADP + phosphate + H(+)</text>
        <dbReference type="Rhea" id="RHEA:13065"/>
        <dbReference type="ChEBI" id="CHEBI:15377"/>
        <dbReference type="ChEBI" id="CHEBI:15378"/>
        <dbReference type="ChEBI" id="CHEBI:30616"/>
        <dbReference type="ChEBI" id="CHEBI:43474"/>
        <dbReference type="ChEBI" id="CHEBI:456216"/>
    </reaction>
</comment>
<keyword evidence="6" id="KW-0677">Repeat</keyword>
<evidence type="ECO:0000313" key="28">
    <source>
        <dbReference type="EMBL" id="SBQ45772.1"/>
    </source>
</evidence>
<keyword evidence="14 19" id="KW-0238">DNA-binding</keyword>
<evidence type="ECO:0000256" key="10">
    <source>
        <dbReference type="ARBA" id="ARBA00022833"/>
    </source>
</evidence>
<feature type="compositionally biased region" description="Basic residues" evidence="22">
    <location>
        <begin position="2478"/>
        <end position="2498"/>
    </location>
</feature>
<dbReference type="Pfam" id="PF00157">
    <property type="entry name" value="Pou"/>
    <property type="match status" value="1"/>
</dbReference>
<feature type="region of interest" description="Disordered" evidence="22">
    <location>
        <begin position="871"/>
        <end position="891"/>
    </location>
</feature>
<dbReference type="InterPro" id="IPR049730">
    <property type="entry name" value="SNF2/RAD54-like_C"/>
</dbReference>
<feature type="region of interest" description="Disordered" evidence="22">
    <location>
        <begin position="1513"/>
        <end position="1554"/>
    </location>
</feature>
<dbReference type="InterPro" id="IPR023780">
    <property type="entry name" value="Chromo_domain"/>
</dbReference>
<dbReference type="PANTHER" id="PTHR46850:SF1">
    <property type="entry name" value="CHROMODOMAIN-HELICASE-DNA-BINDING PROTEIN 9"/>
    <property type="match status" value="1"/>
</dbReference>
<evidence type="ECO:0000256" key="9">
    <source>
        <dbReference type="ARBA" id="ARBA00022801"/>
    </source>
</evidence>
<keyword evidence="12" id="KW-0156">Chromatin regulator</keyword>
<evidence type="ECO:0000256" key="19">
    <source>
        <dbReference type="PROSITE-ProRule" id="PRU00108"/>
    </source>
</evidence>
<dbReference type="FunFam" id="3.40.50.300:FF:000015">
    <property type="entry name" value="chromodomain-helicase-DNA-binding protein 9 isoform X1"/>
    <property type="match status" value="1"/>
</dbReference>
<dbReference type="PROSITE" id="PS51194">
    <property type="entry name" value="HELICASE_CTER"/>
    <property type="match status" value="1"/>
</dbReference>
<evidence type="ECO:0000256" key="6">
    <source>
        <dbReference type="ARBA" id="ARBA00022737"/>
    </source>
</evidence>
<dbReference type="InterPro" id="IPR002464">
    <property type="entry name" value="DNA/RNA_helicase_DEAH_CS"/>
</dbReference>
<evidence type="ECO:0000256" key="7">
    <source>
        <dbReference type="ARBA" id="ARBA00022741"/>
    </source>
</evidence>
<protein>
    <recommendedName>
        <fullName evidence="21">POU domain protein</fullName>
    </recommendedName>
</protein>
<dbReference type="PRINTS" id="PR00028">
    <property type="entry name" value="POUDOMAIN"/>
</dbReference>
<evidence type="ECO:0000256" key="4">
    <source>
        <dbReference type="ARBA" id="ARBA00022473"/>
    </source>
</evidence>
<dbReference type="CDD" id="cd00086">
    <property type="entry name" value="homeodomain"/>
    <property type="match status" value="1"/>
</dbReference>
<keyword evidence="16 21" id="KW-0804">Transcription</keyword>
<feature type="domain" description="Homeobox" evidence="24">
    <location>
        <begin position="2600"/>
        <end position="2660"/>
    </location>
</feature>
<dbReference type="SMART" id="SM00389">
    <property type="entry name" value="HOX"/>
    <property type="match status" value="1"/>
</dbReference>
<dbReference type="SUPFAM" id="SSF47413">
    <property type="entry name" value="lambda repressor-like DNA-binding domains"/>
    <property type="match status" value="1"/>
</dbReference>
<dbReference type="FunFam" id="1.10.260.40:FF:000001">
    <property type="entry name" value="POU domain protein"/>
    <property type="match status" value="1"/>
</dbReference>
<evidence type="ECO:0000256" key="8">
    <source>
        <dbReference type="ARBA" id="ARBA00022771"/>
    </source>
</evidence>
<gene>
    <name evidence="28" type="primary">CHD8</name>
</gene>
<dbReference type="InterPro" id="IPR038718">
    <property type="entry name" value="SNF2-like_sf"/>
</dbReference>
<dbReference type="InterPro" id="IPR001650">
    <property type="entry name" value="Helicase_C-like"/>
</dbReference>
<evidence type="ECO:0000259" key="23">
    <source>
        <dbReference type="PROSITE" id="PS50013"/>
    </source>
</evidence>
<dbReference type="SMART" id="SM00592">
    <property type="entry name" value="BRK"/>
    <property type="match status" value="1"/>
</dbReference>
<feature type="DNA-binding region" description="Homeobox" evidence="19">
    <location>
        <begin position="2602"/>
        <end position="2661"/>
    </location>
</feature>
<evidence type="ECO:0000256" key="16">
    <source>
        <dbReference type="ARBA" id="ARBA00023163"/>
    </source>
</evidence>
<dbReference type="Gene3D" id="3.40.5.120">
    <property type="match status" value="1"/>
</dbReference>
<dbReference type="Pfam" id="PF00176">
    <property type="entry name" value="SNF2-rel_dom"/>
    <property type="match status" value="1"/>
</dbReference>
<sequence length="2703" mass="301494">MADPIMDLFEDTPLFNLDALPDDSFSHGSSDPVEEALKLALGQVVPTEPEPTPDLTVNTSLDVPVAAPSIPDPAPVQIPIQQPMPVMTVQSVSLAAAPTVTPASVDTVPQIQTTVPIASNTSGVSSSAVLLSSPLTVSSSPATTTQQLTQITHQLTPQQLAAITQQAGGKIVILKGPQGQAQVLQTISGTTGQTTGKVIRVLSGTPLKPGVSILQGGAVLNQASPGQAQVKVGGAGVQRLLQSPNGPVKQVLLTSMPQQVQQTQTQPVQVKIPAQAQIAQGQTTVQVHPQAQTAQIQVQPQAHAAQSQVQMQSQVQLQPAMQAQTQGGEAKRITLVLQQPSQPGSATTTGQAVAAPQQVAQVQQVQTAQGGQQQQTPAPARLVLGQLPSGKLVLQGSQLAALTQARTAGQAGGQPKVLTIQLQVQQQPNQQGGVKYQLVSGAGNAGSPQMLQISQSQGGQRVAVPIKMLLQPQTTSASPSGGAVSVVKVINSSAAGPSATTTTTSPSQAIRISKAPGEPASVRRVEILCKQEKANRIVAEAIARAKARGEKNLPRVLNQDELPATHTLSEIGGTVTVVSAAKKKSSSGGSKKKSPVSGGAVHKTMVGANNKGKVKIQGGTMTVAGGTILPAAGNKNKNKTKANTITLVGAKKRKRNPSSDHSDGELSPPSPVALEDDMIMKRRSNRVVKRKKYTEDLDIKITDDEDEQEDVDVTTTAAAVASISGVAAVQLKQEVELDGDGLPSMQFFVENPSEEDAAIVDKVLSMRITKKEEDKCVKRKHKDPTFVQLEEKYLRFGIKMEWLMIHRILNHSVDRKNNVHYLIKWRELPYDQATWESEDMDIPDFDTYKQQYWNHRELMIGEDGRPGRKIKVKGRLKRPERPPENPVIDPTMKFERQPDYLDSTGGTLHPYQLEGLNWLRFSWAQGTDTILADEMGLGKTVQTAVFLYSLYKEGHSKGPFLVSAPLSTIINWEREFEMWAPDMYVVTYIGHKDSRAVIRENEFSFEDNAIRGGKKASRMKKDSSIKFHVLLTSYELITIDMAILGSIDWACLVVDEAHRLKNNQSKFFRVLNNYPLQHKLLLTGTPLQNNLEELFHLLNFLTPERFNKLEVFLEEFADIAKEDQIKKLHDMLGPHMLRRLKADVFKHMPSKTELIVRVELSPMQKKYYKFILTKNFDALNTKGGGNQVSLLNVVMDLKKCCNHPYLINGAEEKIVAELRQVYDPLAPDFHLQALIRSAGKLVLLDKLLPRLKAGGHKVLIFSQMVRCLDILEDYLINKRYLYERIDGRVRGNLRQAAIDRFSKPDSDRFVFLLCTRAGGLGINLTAADTCVIFDSDWNPQNDLQAQARCHRIGQSKAVKVYRLITRNSYEREMLDKASLKLGLDRAVLQSMSGNKDSSVNGLQQFSKKEIEDLLRKGAYAAIMDENDEGSRFCEEDIDQILQRRATTITIESEGKGSTFSKASFVASENRNDIALDDPEFWEKWAKKADIDMDSINQKNTLVIDTPRIRKQTRQFSTLRGEGGDLSDLESDDEYPPANSRHSRASRRSDRHSGGGYGRTDCFRVEKHLLVYGWGRWRDILSHARCKRRLSERDVETICRVILVFCLLHYRGDENIKSFIWELITPPENGREPQTLLNHSGLSIPVPRGRKGKRVKAQSTFDVQKVEWIRKYNPDTLLLDDSYRKHLKHQCNKVLLRVRMLYYLKQEVIGEHADAVLKGAEIRDVDIWMPEMEQQEVPAVWWDADADRSLLAGVFKHGYEMYTTMRADPCLCFIERVGRPDDKAIDAEQQTGDAELGDEAEYDKYSEDPEFKPASRHAKDPFEEPDSMNVEDEVSVEDKVEAIVTENVISQSGVCDWPSSSSLTARLRRLITAYQRSYRQEQLKIEAEAKGDRRRRRCEQASKLKEIARQERQQRWTRREECDFYRVVSTFGVEKIKKDPGYQEAAEPEFDWTRFRTFARLDKKTDESLSRYFRSFVAMCRRVCHLRPGRIEDVSEIPQTVAPITEERASRTLYRISLLRRLRERVLPHPALEERLLLAPRTSELPTWWRIPEHDHHLMLGASLHGVSRTELSIYPDTQFTFSSAREEFIQNQQSLPPPPPPPPPIMSLSQPKTEVDSPGVKEEGSDLGVQLFGDEIGAELQSTPLSHHAGKGHSQGWNFKRSRERGEKTGGGRKGEGGSDSDSDSDSGSSSSGRSGSSDDSGDSDEDVGGGMKVGDVDEDNSLLSMTPSQDSISPPDPLRVDWPKDRVLINRLDSLCTLVLTGQWPSGRRYVSEAQLHPGSELGGEEMAYSRVIRKPSSVPSVLGTDGEDGEFTVKLLKEEGLKLTFSKQALMPNGSGGESSRKKRKDQELTDLDGLRDALERTPRRRDPPIWLKENPEYEVEGDMLELLVNRSKRKRRRRADKALTGTEKVKLINMRTGKKVGAAFCPMLQELREYLEENPDIAVAPEWSDTVRNSGLLPESFFHRLLTESSEIPKKSRRRHHHHHHHHQHPHHQHHGGVNSHDPHSDDDTPTSDDLEQFAKQFKQRRIKLGFTQADVGLALGTLYGNVFSQTTICRFEALQLSFKNMCKLKPLLNKWLEEADSSTGSPTSIDKIAAQGRKRKKRTSIEVSVKGALESHFLKCPKPSAQEISSLADNLQLEKEVVRVWFCNRRQKEKRMTPPGVAQTPEDVYSQVGNGHFLVDYLKDEASDQRVTTTSSFHQ</sequence>
<keyword evidence="13" id="KW-0805">Transcription regulation</keyword>
<feature type="domain" description="Chromo" evidence="23">
    <location>
        <begin position="803"/>
        <end position="838"/>
    </location>
</feature>
<evidence type="ECO:0000256" key="13">
    <source>
        <dbReference type="ARBA" id="ARBA00023015"/>
    </source>
</evidence>
<dbReference type="InterPro" id="IPR001356">
    <property type="entry name" value="HD"/>
</dbReference>
<comment type="similarity">
    <text evidence="2">Belongs to the SNF2/RAD54 helicase family.</text>
</comment>
<evidence type="ECO:0000256" key="3">
    <source>
        <dbReference type="ARBA" id="ARBA00010250"/>
    </source>
</evidence>
<feature type="region of interest" description="Disordered" evidence="22">
    <location>
        <begin position="1788"/>
        <end position="1832"/>
    </location>
</feature>
<dbReference type="PROSITE" id="PS00690">
    <property type="entry name" value="DEAH_ATP_HELICASE"/>
    <property type="match status" value="1"/>
</dbReference>
<feature type="compositionally biased region" description="Polar residues" evidence="22">
    <location>
        <begin position="2222"/>
        <end position="2233"/>
    </location>
</feature>
<dbReference type="GO" id="GO:0016787">
    <property type="term" value="F:hydrolase activity"/>
    <property type="evidence" value="ECO:0007669"/>
    <property type="project" value="UniProtKB-KW"/>
</dbReference>
<dbReference type="Pfam" id="PF00271">
    <property type="entry name" value="Helicase_C"/>
    <property type="match status" value="1"/>
</dbReference>
<accession>A0A1A8EJA5</accession>
<feature type="domain" description="Helicase ATP-binding" evidence="26">
    <location>
        <begin position="920"/>
        <end position="1104"/>
    </location>
</feature>
<keyword evidence="4" id="KW-0217">Developmental protein</keyword>
<dbReference type="SUPFAM" id="SSF46689">
    <property type="entry name" value="Homeodomain-like"/>
    <property type="match status" value="1"/>
</dbReference>
<feature type="non-terminal residue" evidence="28">
    <location>
        <position position="2703"/>
    </location>
</feature>
<dbReference type="PROSITE" id="PS50071">
    <property type="entry name" value="HOMEOBOX_2"/>
    <property type="match status" value="1"/>
</dbReference>
<dbReference type="FunFam" id="1.10.10.60:FF:000005">
    <property type="entry name" value="POU domain protein"/>
    <property type="match status" value="1"/>
</dbReference>
<dbReference type="InterPro" id="IPR006576">
    <property type="entry name" value="BRK_domain"/>
</dbReference>
<feature type="region of interest" description="Disordered" evidence="22">
    <location>
        <begin position="633"/>
        <end position="675"/>
    </location>
</feature>
<feature type="compositionally biased region" description="Low complexity" evidence="22">
    <location>
        <begin position="2186"/>
        <end position="2199"/>
    </location>
</feature>
<dbReference type="GO" id="GO:0005634">
    <property type="term" value="C:nucleus"/>
    <property type="evidence" value="ECO:0007669"/>
    <property type="project" value="UniProtKB-SubCell"/>
</dbReference>
<dbReference type="EMBL" id="HAEA01017291">
    <property type="protein sequence ID" value="SBQ45772.1"/>
    <property type="molecule type" value="Transcribed_RNA"/>
</dbReference>
<dbReference type="SUPFAM" id="SSF54160">
    <property type="entry name" value="Chromo domain-like"/>
    <property type="match status" value="1"/>
</dbReference>
<dbReference type="GO" id="GO:0005524">
    <property type="term" value="F:ATP binding"/>
    <property type="evidence" value="ECO:0007669"/>
    <property type="project" value="UniProtKB-KW"/>
</dbReference>
<dbReference type="InterPro" id="IPR013847">
    <property type="entry name" value="POU"/>
</dbReference>
<evidence type="ECO:0000256" key="12">
    <source>
        <dbReference type="ARBA" id="ARBA00022853"/>
    </source>
</evidence>
<dbReference type="Gene3D" id="3.40.50.300">
    <property type="entry name" value="P-loop containing nucleotide triphosphate hydrolases"/>
    <property type="match status" value="1"/>
</dbReference>
<dbReference type="CDD" id="cd18793">
    <property type="entry name" value="SF2_C_SNF"/>
    <property type="match status" value="1"/>
</dbReference>
<dbReference type="GO" id="GO:0006325">
    <property type="term" value="P:chromatin organization"/>
    <property type="evidence" value="ECO:0007669"/>
    <property type="project" value="UniProtKB-KW"/>
</dbReference>
<dbReference type="Gene3D" id="2.40.50.40">
    <property type="match status" value="1"/>
</dbReference>
<keyword evidence="7" id="KW-0547">Nucleotide-binding</keyword>
<dbReference type="InterPro" id="IPR014001">
    <property type="entry name" value="Helicase_ATP-bd"/>
</dbReference>
<dbReference type="SMART" id="SM00352">
    <property type="entry name" value="POU"/>
    <property type="match status" value="1"/>
</dbReference>
<feature type="compositionally biased region" description="Basic and acidic residues" evidence="22">
    <location>
        <begin position="2164"/>
        <end position="2177"/>
    </location>
</feature>
<dbReference type="SUPFAM" id="SSF52540">
    <property type="entry name" value="P-loop containing nucleoside triphosphate hydrolases"/>
    <property type="match status" value="2"/>
</dbReference>
<feature type="domain" description="POU-specific" evidence="25">
    <location>
        <begin position="2510"/>
        <end position="2584"/>
    </location>
</feature>
<evidence type="ECO:0000259" key="24">
    <source>
        <dbReference type="PROSITE" id="PS50071"/>
    </source>
</evidence>
<evidence type="ECO:0000256" key="5">
    <source>
        <dbReference type="ARBA" id="ARBA00022723"/>
    </source>
</evidence>
<dbReference type="PROSITE" id="PS00035">
    <property type="entry name" value="POU_1"/>
    <property type="match status" value="1"/>
</dbReference>
<dbReference type="InterPro" id="IPR037259">
    <property type="entry name" value="BRK_sf"/>
</dbReference>
<evidence type="ECO:0000256" key="1">
    <source>
        <dbReference type="ARBA" id="ARBA00004123"/>
    </source>
</evidence>
<feature type="compositionally biased region" description="Basic and acidic residues" evidence="22">
    <location>
        <begin position="2347"/>
        <end position="2362"/>
    </location>
</feature>
<dbReference type="Gene3D" id="1.10.260.40">
    <property type="entry name" value="lambda repressor-like DNA-binding domains"/>
    <property type="match status" value="1"/>
</dbReference>
<evidence type="ECO:0000259" key="27">
    <source>
        <dbReference type="PROSITE" id="PS51194"/>
    </source>
</evidence>
<dbReference type="InterPro" id="IPR017970">
    <property type="entry name" value="Homeobox_CS"/>
</dbReference>
<reference evidence="28" key="1">
    <citation type="submission" date="2016-05" db="EMBL/GenBank/DDBJ databases">
        <authorList>
            <person name="Lavstsen T."/>
            <person name="Jespersen J.S."/>
        </authorList>
    </citation>
    <scope>NUCLEOTIDE SEQUENCE</scope>
    <source>
        <tissue evidence="28">Brain</tissue>
    </source>
</reference>
<keyword evidence="11" id="KW-0067">ATP-binding</keyword>
<dbReference type="InterPro" id="IPR056342">
    <property type="entry name" value="HTH_CHD6-9"/>
</dbReference>
<keyword evidence="9" id="KW-0378">Hydrolase</keyword>
<dbReference type="PROSITE" id="PS51179">
    <property type="entry name" value="POU_3"/>
    <property type="match status" value="1"/>
</dbReference>
<evidence type="ECO:0000256" key="14">
    <source>
        <dbReference type="ARBA" id="ARBA00023125"/>
    </source>
</evidence>
<dbReference type="InterPro" id="IPR016197">
    <property type="entry name" value="Chromo-like_dom_sf"/>
</dbReference>
<dbReference type="InterPro" id="IPR000330">
    <property type="entry name" value="SNF2_N"/>
</dbReference>
<evidence type="ECO:0000256" key="20">
    <source>
        <dbReference type="RuleBase" id="RU000682"/>
    </source>
</evidence>
<feature type="compositionally biased region" description="Basic residues" evidence="22">
    <location>
        <begin position="582"/>
        <end position="594"/>
    </location>
</feature>
<evidence type="ECO:0000256" key="11">
    <source>
        <dbReference type="ARBA" id="ARBA00022840"/>
    </source>
</evidence>
<feature type="compositionally biased region" description="Acidic residues" evidence="22">
    <location>
        <begin position="1524"/>
        <end position="1534"/>
    </location>
</feature>
<name>A0A1A8EJA5_NOTKA</name>
<evidence type="ECO:0000256" key="22">
    <source>
        <dbReference type="SAM" id="MobiDB-lite"/>
    </source>
</evidence>
<dbReference type="FunFam" id="3.40.50.10810:FF:000001">
    <property type="entry name" value="chromodomain-helicase-DNA-binding protein 3 isoform X1"/>
    <property type="match status" value="1"/>
</dbReference>
<evidence type="ECO:0000256" key="18">
    <source>
        <dbReference type="ARBA" id="ARBA00049360"/>
    </source>
</evidence>
<dbReference type="PROSITE" id="PS51192">
    <property type="entry name" value="HELICASE_ATP_BIND_1"/>
    <property type="match status" value="1"/>
</dbReference>
<dbReference type="SMART" id="SM00298">
    <property type="entry name" value="CHROMO"/>
    <property type="match status" value="1"/>
</dbReference>
<evidence type="ECO:0000256" key="21">
    <source>
        <dbReference type="RuleBase" id="RU361194"/>
    </source>
</evidence>